<dbReference type="SMART" id="SM00471">
    <property type="entry name" value="HDc"/>
    <property type="match status" value="1"/>
</dbReference>
<dbReference type="InterPro" id="IPR011006">
    <property type="entry name" value="CheY-like_superfamily"/>
</dbReference>
<dbReference type="Pfam" id="PF13487">
    <property type="entry name" value="HD_5"/>
    <property type="match status" value="1"/>
</dbReference>
<feature type="modified residue" description="4-aspartylphosphate" evidence="1">
    <location>
        <position position="68"/>
    </location>
</feature>
<dbReference type="SUPFAM" id="SSF52172">
    <property type="entry name" value="CheY-like"/>
    <property type="match status" value="1"/>
</dbReference>
<evidence type="ECO:0000259" key="3">
    <source>
        <dbReference type="PROSITE" id="PS51831"/>
    </source>
</evidence>
<dbReference type="EMBL" id="JADJNC010000003">
    <property type="protein sequence ID" value="MBK7421792.1"/>
    <property type="molecule type" value="Genomic_DNA"/>
</dbReference>
<dbReference type="InterPro" id="IPR037522">
    <property type="entry name" value="HD_GYP_dom"/>
</dbReference>
<feature type="domain" description="HD-GYP" evidence="4">
    <location>
        <begin position="176"/>
        <end position="372"/>
    </location>
</feature>
<dbReference type="SUPFAM" id="SSF109604">
    <property type="entry name" value="HD-domain/PDEase-like"/>
    <property type="match status" value="1"/>
</dbReference>
<dbReference type="PANTHER" id="PTHR45228">
    <property type="entry name" value="CYCLIC DI-GMP PHOSPHODIESTERASE TM_0186-RELATED"/>
    <property type="match status" value="1"/>
</dbReference>
<dbReference type="InterPro" id="IPR001789">
    <property type="entry name" value="Sig_transdc_resp-reg_receiver"/>
</dbReference>
<dbReference type="Pfam" id="PF00072">
    <property type="entry name" value="Response_reg"/>
    <property type="match status" value="1"/>
</dbReference>
<reference evidence="5" key="1">
    <citation type="submission" date="2020-10" db="EMBL/GenBank/DDBJ databases">
        <title>Connecting structure to function with the recovery of over 1000 high-quality activated sludge metagenome-assembled genomes encoding full-length rRNA genes using long-read sequencing.</title>
        <authorList>
            <person name="Singleton C.M."/>
            <person name="Petriglieri F."/>
            <person name="Kristensen J.M."/>
            <person name="Kirkegaard R.H."/>
            <person name="Michaelsen T.Y."/>
            <person name="Andersen M.H."/>
            <person name="Karst S.M."/>
            <person name="Dueholm M.S."/>
            <person name="Nielsen P.H."/>
            <person name="Albertsen M."/>
        </authorList>
    </citation>
    <scope>NUCLEOTIDE SEQUENCE</scope>
    <source>
        <strain evidence="5">EsbW_18-Q3-R4-48_MAXAC.044</strain>
    </source>
</reference>
<gene>
    <name evidence="5" type="ORF">IPJ48_01120</name>
</gene>
<dbReference type="InterPro" id="IPR003607">
    <property type="entry name" value="HD/PDEase_dom"/>
</dbReference>
<evidence type="ECO:0000259" key="2">
    <source>
        <dbReference type="PROSITE" id="PS50110"/>
    </source>
</evidence>
<dbReference type="CDD" id="cd00077">
    <property type="entry name" value="HDc"/>
    <property type="match status" value="1"/>
</dbReference>
<comment type="caution">
    <text evidence="5">The sequence shown here is derived from an EMBL/GenBank/DDBJ whole genome shotgun (WGS) entry which is preliminary data.</text>
</comment>
<organism evidence="5 6">
    <name type="scientific">Candidatus Propionivibrio dominans</name>
    <dbReference type="NCBI Taxonomy" id="2954373"/>
    <lineage>
        <taxon>Bacteria</taxon>
        <taxon>Pseudomonadati</taxon>
        <taxon>Pseudomonadota</taxon>
        <taxon>Betaproteobacteria</taxon>
        <taxon>Rhodocyclales</taxon>
        <taxon>Rhodocyclaceae</taxon>
        <taxon>Propionivibrio</taxon>
    </lineage>
</organism>
<sequence length="433" mass="47252">MDVKPDTADAKTPDRADATILVVDDEPANLGVLNAVLQPHFRVRVARSGAEALRAVLGAPRPDLVLLDVMMPAMDGHAVLARLREDAATRDLPVIFVTAMDSMENEQQGLELGAVDYITKPINPAIVLARVRTQLELKAAHDRLSDQNARLEVLVTQRTEALNEALEKAEAAHAAVKKAYFGTLMAISALAELRGASIGEHSRRVADLSRQVAGALGMSDAEAQNVFVAALLHDIGKIGFPDALLMKPVNAMNAEQLSLYRQHPALAADALARIDSLAEIAEIIRHHHERYDGLGFPSGMSGFEIPLGARIIAAVSDYDDFISGAQTTAPMSKKESRRHLLEGRGHRYDPAVIERLQPLLDFDETDTIDEIRVNAGHLQEGMVLTRDVMHPDGFLLLSKGKVMTRRMIDELASAERSAGRRTEIYVLPQRVGH</sequence>
<feature type="domain" description="Response regulatory" evidence="2">
    <location>
        <begin position="19"/>
        <end position="135"/>
    </location>
</feature>
<accession>A0A9D7F4C5</accession>
<feature type="domain" description="HD" evidence="3">
    <location>
        <begin position="198"/>
        <end position="321"/>
    </location>
</feature>
<name>A0A9D7F4C5_9RHOO</name>
<dbReference type="PROSITE" id="PS51832">
    <property type="entry name" value="HD_GYP"/>
    <property type="match status" value="1"/>
</dbReference>
<dbReference type="Gene3D" id="1.10.3210.10">
    <property type="entry name" value="Hypothetical protein af1432"/>
    <property type="match status" value="1"/>
</dbReference>
<dbReference type="Proteomes" id="UP000886602">
    <property type="component" value="Unassembled WGS sequence"/>
</dbReference>
<dbReference type="GO" id="GO:0000160">
    <property type="term" value="P:phosphorelay signal transduction system"/>
    <property type="evidence" value="ECO:0007669"/>
    <property type="project" value="InterPro"/>
</dbReference>
<dbReference type="AlphaFoldDB" id="A0A9D7F4C5"/>
<evidence type="ECO:0000313" key="5">
    <source>
        <dbReference type="EMBL" id="MBK7421792.1"/>
    </source>
</evidence>
<dbReference type="PROSITE" id="PS50110">
    <property type="entry name" value="RESPONSE_REGULATORY"/>
    <property type="match status" value="1"/>
</dbReference>
<dbReference type="Gene3D" id="3.40.50.2300">
    <property type="match status" value="1"/>
</dbReference>
<dbReference type="PANTHER" id="PTHR45228:SF5">
    <property type="entry name" value="CYCLIC DI-GMP PHOSPHODIESTERASE VC_1348-RELATED"/>
    <property type="match status" value="1"/>
</dbReference>
<keyword evidence="1" id="KW-0597">Phosphoprotein</keyword>
<dbReference type="SMART" id="SM00448">
    <property type="entry name" value="REC"/>
    <property type="match status" value="1"/>
</dbReference>
<proteinExistence type="predicted"/>
<dbReference type="InterPro" id="IPR006674">
    <property type="entry name" value="HD_domain"/>
</dbReference>
<dbReference type="InterPro" id="IPR052020">
    <property type="entry name" value="Cyclic_di-GMP/3'3'-cGAMP_PDE"/>
</dbReference>
<evidence type="ECO:0000313" key="6">
    <source>
        <dbReference type="Proteomes" id="UP000886602"/>
    </source>
</evidence>
<evidence type="ECO:0000256" key="1">
    <source>
        <dbReference type="PROSITE-ProRule" id="PRU00169"/>
    </source>
</evidence>
<dbReference type="GO" id="GO:0008081">
    <property type="term" value="F:phosphoric diester hydrolase activity"/>
    <property type="evidence" value="ECO:0007669"/>
    <property type="project" value="UniProtKB-ARBA"/>
</dbReference>
<evidence type="ECO:0000259" key="4">
    <source>
        <dbReference type="PROSITE" id="PS51832"/>
    </source>
</evidence>
<dbReference type="PROSITE" id="PS51831">
    <property type="entry name" value="HD"/>
    <property type="match status" value="1"/>
</dbReference>
<protein>
    <submittedName>
        <fullName evidence="5">Response regulator</fullName>
    </submittedName>
</protein>